<comment type="subcellular location">
    <subcellularLocation>
        <location evidence="1">Membrane</location>
        <topology evidence="1">Multi-pass membrane protein</topology>
    </subcellularLocation>
</comment>
<evidence type="ECO:0000313" key="8">
    <source>
        <dbReference type="Proteomes" id="UP001235966"/>
    </source>
</evidence>
<protein>
    <submittedName>
        <fullName evidence="7">Flippase GtrA</fullName>
    </submittedName>
</protein>
<feature type="domain" description="GtrA/DPMS transmembrane" evidence="6">
    <location>
        <begin position="23"/>
        <end position="140"/>
    </location>
</feature>
<dbReference type="InterPro" id="IPR007267">
    <property type="entry name" value="GtrA_DPMS_TM"/>
</dbReference>
<evidence type="ECO:0000256" key="4">
    <source>
        <dbReference type="ARBA" id="ARBA00023136"/>
    </source>
</evidence>
<feature type="transmembrane region" description="Helical" evidence="5">
    <location>
        <begin position="52"/>
        <end position="79"/>
    </location>
</feature>
<evidence type="ECO:0000259" key="6">
    <source>
        <dbReference type="Pfam" id="PF04138"/>
    </source>
</evidence>
<proteinExistence type="predicted"/>
<keyword evidence="3 5" id="KW-1133">Transmembrane helix</keyword>
<organism evidence="7 8">
    <name type="scientific">Arcanobacterium wilhelmae</name>
    <dbReference type="NCBI Taxonomy" id="1803177"/>
    <lineage>
        <taxon>Bacteria</taxon>
        <taxon>Bacillati</taxon>
        <taxon>Actinomycetota</taxon>
        <taxon>Actinomycetes</taxon>
        <taxon>Actinomycetales</taxon>
        <taxon>Actinomycetaceae</taxon>
        <taxon>Arcanobacterium</taxon>
    </lineage>
</organism>
<name>A0ABT9NDB5_9ACTO</name>
<feature type="transmembrane region" description="Helical" evidence="5">
    <location>
        <begin position="21"/>
        <end position="46"/>
    </location>
</feature>
<comment type="caution">
    <text evidence="7">The sequence shown here is derived from an EMBL/GenBank/DDBJ whole genome shotgun (WGS) entry which is preliminary data.</text>
</comment>
<evidence type="ECO:0000256" key="2">
    <source>
        <dbReference type="ARBA" id="ARBA00022692"/>
    </source>
</evidence>
<gene>
    <name evidence="7" type="ORF">J2S49_001789</name>
</gene>
<dbReference type="RefSeq" id="WP_307014876.1">
    <property type="nucleotide sequence ID" value="NZ_JAUSQW010000001.1"/>
</dbReference>
<keyword evidence="4 5" id="KW-0472">Membrane</keyword>
<keyword evidence="8" id="KW-1185">Reference proteome</keyword>
<dbReference type="Pfam" id="PF04138">
    <property type="entry name" value="GtrA_DPMS_TM"/>
    <property type="match status" value="1"/>
</dbReference>
<feature type="transmembrane region" description="Helical" evidence="5">
    <location>
        <begin position="91"/>
        <end position="115"/>
    </location>
</feature>
<evidence type="ECO:0000313" key="7">
    <source>
        <dbReference type="EMBL" id="MDP9801713.1"/>
    </source>
</evidence>
<dbReference type="Proteomes" id="UP001235966">
    <property type="component" value="Unassembled WGS sequence"/>
</dbReference>
<reference evidence="7 8" key="1">
    <citation type="submission" date="2023-07" db="EMBL/GenBank/DDBJ databases">
        <title>Sequencing the genomes of 1000 actinobacteria strains.</title>
        <authorList>
            <person name="Klenk H.-P."/>
        </authorList>
    </citation>
    <scope>NUCLEOTIDE SEQUENCE [LARGE SCALE GENOMIC DNA]</scope>
    <source>
        <strain evidence="7 8">DSM 102162</strain>
    </source>
</reference>
<dbReference type="EMBL" id="JAUSQW010000001">
    <property type="protein sequence ID" value="MDP9801713.1"/>
    <property type="molecule type" value="Genomic_DNA"/>
</dbReference>
<keyword evidence="2 5" id="KW-0812">Transmembrane</keyword>
<evidence type="ECO:0000256" key="1">
    <source>
        <dbReference type="ARBA" id="ARBA00004141"/>
    </source>
</evidence>
<evidence type="ECO:0000256" key="3">
    <source>
        <dbReference type="ARBA" id="ARBA00022989"/>
    </source>
</evidence>
<feature type="transmembrane region" description="Helical" evidence="5">
    <location>
        <begin position="121"/>
        <end position="139"/>
    </location>
</feature>
<accession>A0ABT9NDB5</accession>
<sequence>MVDPQRDRSDRGRASSEFGAIVRYIVSAGISFVLDVVLFAVFQIALQAVMGRYSILVATVLARAISSFVNFLLNSYFVFKSQKKNAIYQYYALVVTQMTVSALAVYLLSFVFAVAPVAIKIPVEIVIFCANYLIQRFVIFSK</sequence>
<evidence type="ECO:0000256" key="5">
    <source>
        <dbReference type="SAM" id="Phobius"/>
    </source>
</evidence>